<gene>
    <name evidence="4" type="primary">H7-1</name>
</gene>
<dbReference type="Pfam" id="PF03302">
    <property type="entry name" value="VSP"/>
    <property type="match status" value="1"/>
</dbReference>
<feature type="domain" description="EGF-like" evidence="3">
    <location>
        <begin position="16"/>
        <end position="53"/>
    </location>
</feature>
<dbReference type="InterPro" id="IPR009030">
    <property type="entry name" value="Growth_fac_rcpt_cys_sf"/>
</dbReference>
<keyword evidence="1" id="KW-0472">Membrane</keyword>
<accession>Q9U013</accession>
<dbReference type="AlphaFoldDB" id="Q9U013"/>
<feature type="signal peptide" evidence="2">
    <location>
        <begin position="1"/>
        <end position="22"/>
    </location>
</feature>
<evidence type="ECO:0000256" key="1">
    <source>
        <dbReference type="SAM" id="Phobius"/>
    </source>
</evidence>
<dbReference type="VEuPathDB" id="GiardiaDB:QR46_0052"/>
<dbReference type="InterPro" id="IPR005127">
    <property type="entry name" value="Giardia_VSP"/>
</dbReference>
<proteinExistence type="predicted"/>
<dbReference type="VEuPathDB" id="GiardiaDB:DHA2_154183"/>
<organism evidence="4">
    <name type="scientific">Giardia intestinalis</name>
    <name type="common">Giardia lamblia</name>
    <dbReference type="NCBI Taxonomy" id="5741"/>
    <lineage>
        <taxon>Eukaryota</taxon>
        <taxon>Metamonada</taxon>
        <taxon>Diplomonadida</taxon>
        <taxon>Hexamitidae</taxon>
        <taxon>Giardiinae</taxon>
        <taxon>Giardia</taxon>
    </lineage>
</organism>
<feature type="domain" description="EGF-like" evidence="3">
    <location>
        <begin position="441"/>
        <end position="473"/>
    </location>
</feature>
<dbReference type="EMBL" id="AF202776">
    <property type="protein sequence ID" value="AAF17594.1"/>
    <property type="molecule type" value="Genomic_DNA"/>
</dbReference>
<dbReference type="PANTHER" id="PTHR23275">
    <property type="entry name" value="CABRIOLET.-RELATED"/>
    <property type="match status" value="1"/>
</dbReference>
<dbReference type="InterPro" id="IPR052798">
    <property type="entry name" value="Giardia_VSA"/>
</dbReference>
<dbReference type="InterPro" id="IPR006212">
    <property type="entry name" value="Furin_repeat"/>
</dbReference>
<reference evidence="4" key="1">
    <citation type="journal article" date="1995" name="J. Eukaryot. Microbiol.">
        <title>Giardia lamblia: identification and characterization of a variant-specific surface protein gene family.</title>
        <authorList>
            <person name="Nash T.E."/>
            <person name="Conrad J.T."/>
            <person name="Mowatt M.R."/>
        </authorList>
    </citation>
    <scope>NUCLEOTIDE SEQUENCE</scope>
</reference>
<keyword evidence="2" id="KW-0732">Signal</keyword>
<evidence type="ECO:0000256" key="2">
    <source>
        <dbReference type="SAM" id="SignalP"/>
    </source>
</evidence>
<dbReference type="InterPro" id="IPR000742">
    <property type="entry name" value="EGF"/>
</dbReference>
<name>Q9U013_GIAIN</name>
<dbReference type="SUPFAM" id="SSF57184">
    <property type="entry name" value="Growth factor receptor domain"/>
    <property type="match status" value="3"/>
</dbReference>
<keyword evidence="1" id="KW-0812">Transmembrane</keyword>
<evidence type="ECO:0000313" key="4">
    <source>
        <dbReference type="EMBL" id="AAF17594.1"/>
    </source>
</evidence>
<feature type="transmembrane region" description="Helical" evidence="1">
    <location>
        <begin position="531"/>
        <end position="555"/>
    </location>
</feature>
<feature type="domain" description="EGF-like" evidence="3">
    <location>
        <begin position="330"/>
        <end position="369"/>
    </location>
</feature>
<evidence type="ECO:0000259" key="3">
    <source>
        <dbReference type="SMART" id="SM00181"/>
    </source>
</evidence>
<sequence length="560" mass="57023">MFLLINCLIASTLAGACSTTQANCVAEKCEMVGETEICTQCKQNYVPINGVCEAAASSNTKCKAANGSDNADQTCKKCLLQTFMFKGGCYDKAGETGNLICTDAASGTTGVCATCKEADGFFRNPDAADTTDSCILCNDTTGVTIGESNNAKTYTGITNCVKCTKPDQLSAPGTKAATCTECASNLYLKTDSSATPATSCVTAETCKTGYFPNDNADSKKKCLACNTAANGGIDKCAECSLLTPASRAGAILITCTKCSTNSLSPLKDACLTSCPAGTYETGSPNKVCTPCHTSCAGCKDDNTAASCTACYPGSVLSYGSDNTKGTCIAECTGKYLENCADGQCTASIAGSKYCSKCKSGFVPVNGLCVSAETARAAPPGCTPDKTNGVCTACTEKYFLESGGCYQAEKFPGNTLCTTADAGKCTTCANGQDKDSNGSCPACPTNCASCAKDNTKTCNKCFSGYYLDTAKACKKCSETSGNIQGVENCISCLAPTSPQSSTPVTCYVKTSGGGSGDNSTGGDSGPNLSSGAIAGISVAVIVVVGGLVGFLCWWFVCRGKA</sequence>
<dbReference type="Gene3D" id="2.10.220.10">
    <property type="entry name" value="Hormone Receptor, Insulin-like Growth Factor Receptor 1, Chain A, domain 2"/>
    <property type="match status" value="2"/>
</dbReference>
<dbReference type="SMART" id="SM00261">
    <property type="entry name" value="FU"/>
    <property type="match status" value="4"/>
</dbReference>
<dbReference type="PANTHER" id="PTHR23275:SF100">
    <property type="entry name" value="EGF-LIKE DOMAIN-CONTAINING PROTEIN"/>
    <property type="match status" value="1"/>
</dbReference>
<dbReference type="SMART" id="SM00181">
    <property type="entry name" value="EGF"/>
    <property type="match status" value="4"/>
</dbReference>
<dbReference type="VEuPathDB" id="GiardiaDB:GL50803_00136003"/>
<feature type="chain" id="PRO_5004338146" evidence="2">
    <location>
        <begin position="23"/>
        <end position="560"/>
    </location>
</feature>
<protein>
    <submittedName>
        <fullName evidence="4">Variant-specific surface protein H7-1</fullName>
    </submittedName>
</protein>
<reference evidence="4" key="2">
    <citation type="submission" date="1999-11" db="EMBL/GenBank/DDBJ databases">
        <authorList>
            <person name="Nash T.E."/>
            <person name="Mowatt M.R."/>
            <person name="Conrad J.T."/>
        </authorList>
    </citation>
    <scope>NUCLEOTIDE SEQUENCE</scope>
</reference>
<feature type="domain" description="EGF-like" evidence="3">
    <location>
        <begin position="290"/>
        <end position="328"/>
    </location>
</feature>
<keyword evidence="1" id="KW-1133">Transmembrane helix</keyword>